<feature type="domain" description="Dimethylamine monooxygenase subunit DmmA-like C-terminal" evidence="1">
    <location>
        <begin position="112"/>
        <end position="154"/>
    </location>
</feature>
<dbReference type="EMBL" id="JAFBED010000001">
    <property type="protein sequence ID" value="MBM7618760.1"/>
    <property type="molecule type" value="Genomic_DNA"/>
</dbReference>
<sequence>MDMERKTLTYIPYKRHYVFCVDEAGLAEVANVMMHVQSDQVTYELFQVAGVKDFTEWQTELEEGLLKQKMGTYLYVAASWDKLNVIKRIASEVGFSEEEAQYHGIGEQEKVVFCGRCHGITSVKDNLFNIECPKCGIPLTISDHFSRKKEAYLGYTDFQ</sequence>
<name>A0ABS2NVS1_9BACI</name>
<protein>
    <submittedName>
        <fullName evidence="2">Paraquat-inducible protein A</fullName>
    </submittedName>
</protein>
<proteinExistence type="predicted"/>
<evidence type="ECO:0000259" key="1">
    <source>
        <dbReference type="Pfam" id="PF22289"/>
    </source>
</evidence>
<dbReference type="InterPro" id="IPR048037">
    <property type="entry name" value="DmmA-like_C"/>
</dbReference>
<comment type="caution">
    <text evidence="2">The sequence shown here is derived from an EMBL/GenBank/DDBJ whole genome shotgun (WGS) entry which is preliminary data.</text>
</comment>
<reference evidence="2 3" key="1">
    <citation type="submission" date="2021-01" db="EMBL/GenBank/DDBJ databases">
        <title>Genomic Encyclopedia of Type Strains, Phase IV (KMG-IV): sequencing the most valuable type-strain genomes for metagenomic binning, comparative biology and taxonomic classification.</title>
        <authorList>
            <person name="Goeker M."/>
        </authorList>
    </citation>
    <scope>NUCLEOTIDE SEQUENCE [LARGE SCALE GENOMIC DNA]</scope>
    <source>
        <strain evidence="2 3">DSM 25879</strain>
    </source>
</reference>
<dbReference type="RefSeq" id="WP_204413203.1">
    <property type="nucleotide sequence ID" value="NZ_JAFBED010000001.1"/>
</dbReference>
<evidence type="ECO:0000313" key="2">
    <source>
        <dbReference type="EMBL" id="MBM7618760.1"/>
    </source>
</evidence>
<keyword evidence="3" id="KW-1185">Reference proteome</keyword>
<accession>A0ABS2NVS1</accession>
<evidence type="ECO:0000313" key="3">
    <source>
        <dbReference type="Proteomes" id="UP000737402"/>
    </source>
</evidence>
<organism evidence="2 3">
    <name type="scientific">Sutcliffiella tianshenii</name>
    <dbReference type="NCBI Taxonomy" id="1463404"/>
    <lineage>
        <taxon>Bacteria</taxon>
        <taxon>Bacillati</taxon>
        <taxon>Bacillota</taxon>
        <taxon>Bacilli</taxon>
        <taxon>Bacillales</taxon>
        <taxon>Bacillaceae</taxon>
        <taxon>Sutcliffiella</taxon>
    </lineage>
</organism>
<dbReference type="Pfam" id="PF22289">
    <property type="entry name" value="DmmA-like_C"/>
    <property type="match status" value="1"/>
</dbReference>
<gene>
    <name evidence="2" type="ORF">JOC95_000602</name>
</gene>
<dbReference type="NCBIfam" id="NF041259">
    <property type="entry name" value="mono_DmmA_fam"/>
    <property type="match status" value="1"/>
</dbReference>
<dbReference type="Proteomes" id="UP000737402">
    <property type="component" value="Unassembled WGS sequence"/>
</dbReference>